<comment type="caution">
    <text evidence="1">The sequence shown here is derived from an EMBL/GenBank/DDBJ whole genome shotgun (WGS) entry which is preliminary data.</text>
</comment>
<evidence type="ECO:0000313" key="2">
    <source>
        <dbReference type="Proteomes" id="UP000004863"/>
    </source>
</evidence>
<accession>I0UR18</accession>
<protein>
    <submittedName>
        <fullName evidence="1">Uncharacterized protein</fullName>
    </submittedName>
</protein>
<evidence type="ECO:0000313" key="1">
    <source>
        <dbReference type="EMBL" id="EID50321.1"/>
    </source>
</evidence>
<keyword evidence="2" id="KW-1185">Reference proteome</keyword>
<reference evidence="1" key="1">
    <citation type="submission" date="2012-03" db="EMBL/GenBank/DDBJ databases">
        <authorList>
            <person name="Durkin A.S."/>
            <person name="McCorrison J."/>
            <person name="Torralba M."/>
            <person name="Gillis M."/>
            <person name="Methe B."/>
            <person name="Sutton G."/>
            <person name="Nelson K.E."/>
        </authorList>
    </citation>
    <scope>NUCLEOTIDE SEQUENCE [LARGE SCALE GENOMIC DNA]</scope>
    <source>
        <strain evidence="1">F0474</strain>
    </source>
</reference>
<dbReference type="EMBL" id="AJJQ01000043">
    <property type="protein sequence ID" value="EID50321.1"/>
    <property type="molecule type" value="Genomic_DNA"/>
</dbReference>
<gene>
    <name evidence="1" type="ORF">HMPREF1324_1110</name>
</gene>
<proteinExistence type="predicted"/>
<sequence>MLSNNRNIATIIFSPVTQTTYFKELPTPRGSLWQYQPTDVSAATFEPEDCLRIQRSTRLIFYTANL</sequence>
<dbReference type="AlphaFoldDB" id="I0UR18"/>
<organism evidence="1 2">
    <name type="scientific">Rothia aeria F0474</name>
    <dbReference type="NCBI Taxonomy" id="1125724"/>
    <lineage>
        <taxon>Bacteria</taxon>
        <taxon>Bacillati</taxon>
        <taxon>Actinomycetota</taxon>
        <taxon>Actinomycetes</taxon>
        <taxon>Micrococcales</taxon>
        <taxon>Micrococcaceae</taxon>
        <taxon>Rothia</taxon>
    </lineage>
</organism>
<name>I0UR18_9MICC</name>
<dbReference type="Proteomes" id="UP000004863">
    <property type="component" value="Unassembled WGS sequence"/>
</dbReference>